<accession>A0AAD4JFZ7</accession>
<dbReference type="PROSITE" id="PS00502">
    <property type="entry name" value="POLYGALACTURONASE"/>
    <property type="match status" value="1"/>
</dbReference>
<reference evidence="10 11" key="1">
    <citation type="journal article" date="2021" name="Nat. Commun.">
        <title>Incipient diploidization of the medicinal plant Perilla within 10,000 years.</title>
        <authorList>
            <person name="Zhang Y."/>
            <person name="Shen Q."/>
            <person name="Leng L."/>
            <person name="Zhang D."/>
            <person name="Chen S."/>
            <person name="Shi Y."/>
            <person name="Ning Z."/>
            <person name="Chen S."/>
        </authorList>
    </citation>
    <scope>NUCLEOTIDE SEQUENCE [LARGE SCALE GENOMIC DNA]</scope>
    <source>
        <strain evidence="11">cv. PC099</strain>
    </source>
</reference>
<keyword evidence="7" id="KW-0961">Cell wall biogenesis/degradation</keyword>
<evidence type="ECO:0000313" key="10">
    <source>
        <dbReference type="EMBL" id="KAH6833143.1"/>
    </source>
</evidence>
<sequence length="405" mass="44338">MTNREKIIEAKCIAALIFTLPLISAFYVANANPVIFDIRSYGAKPNQDISQALSKAWKDATASRNPSKIVIPAGKWMLSQAALKGPNLAPLELENQGIVQAYSNLNSMADNQGQWITIDYVNYFTLSGGVFDGQGQQAWKMNDCNTNKNCPKLPLNLSFNFITNSIIRDVTTKDSKSWHANCISSRNVSFTRFTVSAPGNSPNTDGIHVARSTMVSITDSMIGTGDDCISMGDELSQVHIRNVTCGPGHGISIGSLGRSTAEKDIRGIYVQNCTFVNTQNGVRIKTWPSAPATLRVSDLHFEDLIMKNAGNPVVFDQQYCPWHQCTLDKPSLIQISGVTINNVRGTTYSTRAVTLDCSWMKPCLDVHIGDINISYNGSRSTRGAFKTTCANVHPNFFGKQNPPIC</sequence>
<keyword evidence="4" id="KW-0964">Secreted</keyword>
<organism evidence="10 11">
    <name type="scientific">Perilla frutescens var. hirtella</name>
    <name type="common">Perilla citriodora</name>
    <name type="synonym">Perilla setoyensis</name>
    <dbReference type="NCBI Taxonomy" id="608512"/>
    <lineage>
        <taxon>Eukaryota</taxon>
        <taxon>Viridiplantae</taxon>
        <taxon>Streptophyta</taxon>
        <taxon>Embryophyta</taxon>
        <taxon>Tracheophyta</taxon>
        <taxon>Spermatophyta</taxon>
        <taxon>Magnoliopsida</taxon>
        <taxon>eudicotyledons</taxon>
        <taxon>Gunneridae</taxon>
        <taxon>Pentapetalae</taxon>
        <taxon>asterids</taxon>
        <taxon>lamiids</taxon>
        <taxon>Lamiales</taxon>
        <taxon>Lamiaceae</taxon>
        <taxon>Nepetoideae</taxon>
        <taxon>Elsholtzieae</taxon>
        <taxon>Perilla</taxon>
    </lineage>
</organism>
<proteinExistence type="inferred from homology"/>
<evidence type="ECO:0000256" key="4">
    <source>
        <dbReference type="ARBA" id="ARBA00022525"/>
    </source>
</evidence>
<dbReference type="InterPro" id="IPR006626">
    <property type="entry name" value="PbH1"/>
</dbReference>
<dbReference type="EMBL" id="SDAM02000059">
    <property type="protein sequence ID" value="KAH6833143.1"/>
    <property type="molecule type" value="Genomic_DNA"/>
</dbReference>
<dbReference type="SUPFAM" id="SSF51126">
    <property type="entry name" value="Pectin lyase-like"/>
    <property type="match status" value="1"/>
</dbReference>
<evidence type="ECO:0000256" key="5">
    <source>
        <dbReference type="ARBA" id="ARBA00022801"/>
    </source>
</evidence>
<name>A0AAD4JFZ7_PERFH</name>
<comment type="subcellular location">
    <subcellularLocation>
        <location evidence="1">Secreted</location>
        <location evidence="1">Cell wall</location>
    </subcellularLocation>
</comment>
<dbReference type="FunFam" id="2.160.20.10:FF:000004">
    <property type="entry name" value="Pectin lyase-like superfamily protein"/>
    <property type="match status" value="1"/>
</dbReference>
<dbReference type="Proteomes" id="UP001190926">
    <property type="component" value="Unassembled WGS sequence"/>
</dbReference>
<dbReference type="GO" id="GO:0005975">
    <property type="term" value="P:carbohydrate metabolic process"/>
    <property type="evidence" value="ECO:0007669"/>
    <property type="project" value="InterPro"/>
</dbReference>
<evidence type="ECO:0000256" key="8">
    <source>
        <dbReference type="PROSITE-ProRule" id="PRU10052"/>
    </source>
</evidence>
<gene>
    <name evidence="10" type="ORF">C2S53_003007</name>
</gene>
<evidence type="ECO:0000313" key="11">
    <source>
        <dbReference type="Proteomes" id="UP001190926"/>
    </source>
</evidence>
<dbReference type="InterPro" id="IPR012334">
    <property type="entry name" value="Pectin_lyas_fold"/>
</dbReference>
<evidence type="ECO:0000256" key="6">
    <source>
        <dbReference type="ARBA" id="ARBA00023295"/>
    </source>
</evidence>
<dbReference type="SMART" id="SM00710">
    <property type="entry name" value="PbH1"/>
    <property type="match status" value="5"/>
</dbReference>
<evidence type="ECO:0000256" key="9">
    <source>
        <dbReference type="RuleBase" id="RU361169"/>
    </source>
</evidence>
<protein>
    <recommendedName>
        <fullName evidence="12">Polygalacturonase</fullName>
    </recommendedName>
</protein>
<comment type="caution">
    <text evidence="10">The sequence shown here is derived from an EMBL/GenBank/DDBJ whole genome shotgun (WGS) entry which is preliminary data.</text>
</comment>
<dbReference type="AlphaFoldDB" id="A0AAD4JFZ7"/>
<keyword evidence="6 9" id="KW-0326">Glycosidase</keyword>
<keyword evidence="3" id="KW-0134">Cell wall</keyword>
<evidence type="ECO:0000256" key="7">
    <source>
        <dbReference type="ARBA" id="ARBA00023316"/>
    </source>
</evidence>
<dbReference type="GO" id="GO:0004650">
    <property type="term" value="F:polygalacturonase activity"/>
    <property type="evidence" value="ECO:0007669"/>
    <property type="project" value="InterPro"/>
</dbReference>
<comment type="similarity">
    <text evidence="2 9">Belongs to the glycosyl hydrolase 28 family.</text>
</comment>
<evidence type="ECO:0008006" key="12">
    <source>
        <dbReference type="Google" id="ProtNLM"/>
    </source>
</evidence>
<keyword evidence="11" id="KW-1185">Reference proteome</keyword>
<dbReference type="Gene3D" id="2.160.20.10">
    <property type="entry name" value="Single-stranded right-handed beta-helix, Pectin lyase-like"/>
    <property type="match status" value="1"/>
</dbReference>
<dbReference type="InterPro" id="IPR011050">
    <property type="entry name" value="Pectin_lyase_fold/virulence"/>
</dbReference>
<dbReference type="Pfam" id="PF00295">
    <property type="entry name" value="Glyco_hydro_28"/>
    <property type="match status" value="1"/>
</dbReference>
<dbReference type="InterPro" id="IPR000743">
    <property type="entry name" value="Glyco_hydro_28"/>
</dbReference>
<evidence type="ECO:0000256" key="1">
    <source>
        <dbReference type="ARBA" id="ARBA00004191"/>
    </source>
</evidence>
<dbReference type="GO" id="GO:0071555">
    <property type="term" value="P:cell wall organization"/>
    <property type="evidence" value="ECO:0007669"/>
    <property type="project" value="UniProtKB-KW"/>
</dbReference>
<dbReference type="PANTHER" id="PTHR31375">
    <property type="match status" value="1"/>
</dbReference>
<evidence type="ECO:0000256" key="3">
    <source>
        <dbReference type="ARBA" id="ARBA00022512"/>
    </source>
</evidence>
<feature type="active site" evidence="8">
    <location>
        <position position="249"/>
    </location>
</feature>
<keyword evidence="5 9" id="KW-0378">Hydrolase</keyword>
<evidence type="ECO:0000256" key="2">
    <source>
        <dbReference type="ARBA" id="ARBA00008834"/>
    </source>
</evidence>